<name>A0A640UKQ6_9ACTN</name>
<dbReference type="Proteomes" id="UP000431826">
    <property type="component" value="Unassembled WGS sequence"/>
</dbReference>
<comment type="caution">
    <text evidence="1">The sequence shown here is derived from an EMBL/GenBank/DDBJ whole genome shotgun (WGS) entry which is preliminary data.</text>
</comment>
<dbReference type="EMBL" id="BLIR01000001">
    <property type="protein sequence ID" value="GFE35932.1"/>
    <property type="molecule type" value="Genomic_DNA"/>
</dbReference>
<reference evidence="1 2" key="1">
    <citation type="submission" date="2019-12" db="EMBL/GenBank/DDBJ databases">
        <title>Whole genome shotgun sequence of Streptomyces tubercidicus NBRC 13090.</title>
        <authorList>
            <person name="Ichikawa N."/>
            <person name="Kimura A."/>
            <person name="Kitahashi Y."/>
            <person name="Komaki H."/>
            <person name="Tamura T."/>
        </authorList>
    </citation>
    <scope>NUCLEOTIDE SEQUENCE [LARGE SCALE GENOMIC DNA]</scope>
    <source>
        <strain evidence="1 2">NBRC 13090</strain>
    </source>
</reference>
<organism evidence="1 2">
    <name type="scientific">Streptomyces tubercidicus</name>
    <dbReference type="NCBI Taxonomy" id="47759"/>
    <lineage>
        <taxon>Bacteria</taxon>
        <taxon>Bacillati</taxon>
        <taxon>Actinomycetota</taxon>
        <taxon>Actinomycetes</taxon>
        <taxon>Kitasatosporales</taxon>
        <taxon>Streptomycetaceae</taxon>
        <taxon>Streptomyces</taxon>
    </lineage>
</organism>
<dbReference type="AlphaFoldDB" id="A0A640UKQ6"/>
<evidence type="ECO:0000313" key="2">
    <source>
        <dbReference type="Proteomes" id="UP000431826"/>
    </source>
</evidence>
<evidence type="ECO:0000313" key="1">
    <source>
        <dbReference type="EMBL" id="GFE35932.1"/>
    </source>
</evidence>
<sequence>MAVTVTGCPADGEAGVEVRVTAQLGAAPTVTVAVPVTPVQVQVVLAEVTVAVTTLAPAGRVLVVTLACPEALVTPSPRGPPVVLNRTLAPATGAPPQVTVAVRVTGCPAVGEAGVDDRVTAQLGAVPTVTVAVAVAPTQVQVVVAAITVAVTTLAPAGRVLVVTLATPDALVTPVPRGPAVVLKRTVAPGTGAPPQVTVAVRVTGCPAVGEAGVEVRVTAQFCRAATVTFTLAEMPTQVQVVVAAMTVAVTTLRPVGRLLVVRVACPAAVVTPTPNDPAVVAKRTVAPATGAPPQVTVAVRVTGCPAVGEAGEDVIVTAQFCGAVTVTVVVAKMPTQVHVVVAAITVAVTTLAPVGRVLVVRVACPAALVMPTPNDPAVVAKRTVAPATGAPPQVTVAVRVTGCPAVGEAGEDVIVTAQFCGAATVTFTLAETPTQVQVVVAAITVAVTTLRPVGRVLVVRVACPAAVVTPTPNEPAVVAKRTVAPSTGVPPQVTVAVKVTGCPAVGLAGEDVIVTTQFCGAVTVTLTVAETPTQVQVVVAAITVAVTTLRPVGRVLVVRVACPAAVVTPTPNEPAVVAKRTVAPSTGVPPQVTVAVKVTGCPAVGLAGEDVTVTTQSCNAVTVTVAVAAPLVAPAAVTAPDTVPVKVTLALPLRSATAVCGSAAS</sequence>
<proteinExistence type="predicted"/>
<keyword evidence="2" id="KW-1185">Reference proteome</keyword>
<gene>
    <name evidence="1" type="ORF">Stube_06050</name>
</gene>
<protein>
    <submittedName>
        <fullName evidence="1">Uncharacterized protein</fullName>
    </submittedName>
</protein>
<accession>A0A640UKQ6</accession>